<feature type="domain" description="NAD-dependent epimerase/dehydratase" evidence="1">
    <location>
        <begin position="3"/>
        <end position="211"/>
    </location>
</feature>
<sequence>MRIFVTGATGYIGGSIAARLVARGHEVVGLTRSAESAARLRETGVTPVVGSLVALGTLAEVASGVDAVINAANSDDPFVVEAILPVLEGTGKSFIHTSGSSIIADRGGGERSDLVFNEDTPFVALPERQGRAAVERLVLSYGQRGVRSVVVRPTLIYGQGAGLHKSSIQVPRMLDLALAKGKALHIGKGENVWSNVHIDDVVDLYLLALEMAPPGSLFFAENGECSMRTIAEAISRLLGHGGRTESWPMEEALKDWGISAQATFASNSRVSAQKARAMLGWNPKGPGLVEDVEHGSYRALLVAEGKLPA</sequence>
<dbReference type="GO" id="GO:0005737">
    <property type="term" value="C:cytoplasm"/>
    <property type="evidence" value="ECO:0007669"/>
    <property type="project" value="TreeGrafter"/>
</dbReference>
<organism evidence="2 3">
    <name type="scientific">Xanthobacter tagetidis</name>
    <dbReference type="NCBI Taxonomy" id="60216"/>
    <lineage>
        <taxon>Bacteria</taxon>
        <taxon>Pseudomonadati</taxon>
        <taxon>Pseudomonadota</taxon>
        <taxon>Alphaproteobacteria</taxon>
        <taxon>Hyphomicrobiales</taxon>
        <taxon>Xanthobacteraceae</taxon>
        <taxon>Xanthobacter</taxon>
    </lineage>
</organism>
<reference evidence="2 3" key="1">
    <citation type="submission" date="2018-10" db="EMBL/GenBank/DDBJ databases">
        <title>Xanthobacter tagetidis genome sequencing and assembly.</title>
        <authorList>
            <person name="Maclea K.S."/>
            <person name="Goen A.E."/>
            <person name="Fatima S.A."/>
        </authorList>
    </citation>
    <scope>NUCLEOTIDE SEQUENCE [LARGE SCALE GENOMIC DNA]</scope>
    <source>
        <strain evidence="2 3">ATCC 700314</strain>
    </source>
</reference>
<dbReference type="Proteomes" id="UP000269692">
    <property type="component" value="Unassembled WGS sequence"/>
</dbReference>
<gene>
    <name evidence="2" type="ORF">D9R14_08835</name>
</gene>
<protein>
    <submittedName>
        <fullName evidence="2">NAD-dependent epimerase/dehydratase family protein</fullName>
    </submittedName>
</protein>
<dbReference type="Pfam" id="PF01370">
    <property type="entry name" value="Epimerase"/>
    <property type="match status" value="1"/>
</dbReference>
<evidence type="ECO:0000313" key="2">
    <source>
        <dbReference type="EMBL" id="RLP79147.1"/>
    </source>
</evidence>
<accession>A0A3L7AFW8</accession>
<dbReference type="AlphaFoldDB" id="A0A3L7AFW8"/>
<evidence type="ECO:0000313" key="3">
    <source>
        <dbReference type="Proteomes" id="UP000269692"/>
    </source>
</evidence>
<name>A0A3L7AFW8_9HYPH</name>
<dbReference type="SUPFAM" id="SSF51735">
    <property type="entry name" value="NAD(P)-binding Rossmann-fold domains"/>
    <property type="match status" value="1"/>
</dbReference>
<evidence type="ECO:0000259" key="1">
    <source>
        <dbReference type="Pfam" id="PF01370"/>
    </source>
</evidence>
<dbReference type="OrthoDB" id="9787292at2"/>
<keyword evidence="3" id="KW-1185">Reference proteome</keyword>
<dbReference type="InterPro" id="IPR051783">
    <property type="entry name" value="NAD(P)-dependent_oxidoreduct"/>
</dbReference>
<dbReference type="GO" id="GO:0004029">
    <property type="term" value="F:aldehyde dehydrogenase (NAD+) activity"/>
    <property type="evidence" value="ECO:0007669"/>
    <property type="project" value="TreeGrafter"/>
</dbReference>
<dbReference type="InterPro" id="IPR036291">
    <property type="entry name" value="NAD(P)-bd_dom_sf"/>
</dbReference>
<proteinExistence type="predicted"/>
<dbReference type="PANTHER" id="PTHR48079">
    <property type="entry name" value="PROTEIN YEEZ"/>
    <property type="match status" value="1"/>
</dbReference>
<comment type="caution">
    <text evidence="2">The sequence shown here is derived from an EMBL/GenBank/DDBJ whole genome shotgun (WGS) entry which is preliminary data.</text>
</comment>
<dbReference type="Gene3D" id="3.40.50.720">
    <property type="entry name" value="NAD(P)-binding Rossmann-like Domain"/>
    <property type="match status" value="1"/>
</dbReference>
<dbReference type="PANTHER" id="PTHR48079:SF6">
    <property type="entry name" value="NAD(P)-BINDING DOMAIN-CONTAINING PROTEIN-RELATED"/>
    <property type="match status" value="1"/>
</dbReference>
<dbReference type="InterPro" id="IPR001509">
    <property type="entry name" value="Epimerase_deHydtase"/>
</dbReference>
<dbReference type="EMBL" id="RCTF01000006">
    <property type="protein sequence ID" value="RLP79147.1"/>
    <property type="molecule type" value="Genomic_DNA"/>
</dbReference>